<evidence type="ECO:0000256" key="1">
    <source>
        <dbReference type="ARBA" id="ARBA00004651"/>
    </source>
</evidence>
<dbReference type="GO" id="GO:1903785">
    <property type="term" value="P:L-valine transmembrane transport"/>
    <property type="evidence" value="ECO:0007669"/>
    <property type="project" value="TreeGrafter"/>
</dbReference>
<sequence>MSRTKEFINGTRGAIPLLLGTAPFGLIYGTLAVTAGLSNAAAMVMSLLVFAGSAQFIAVGLVAAGAPTLIIVFTTLVVNLRHMLYSATLLPYLRTLPQRWRIPLAFWLTDEAFAVSVVRYRQEDHSPLKHWYQLGASLAMYVNWQFWCALGLLLGSRIPDATSWGLDFAMPVTFIGMTIPFVRNKPALICVISAGAVSLMTGFFPFKLGLIVAALAGVAAGLLTEKSLSIKAVLKEDRA</sequence>
<dbReference type="KEGG" id="ock:EXM22_10435"/>
<dbReference type="AlphaFoldDB" id="A0A5C1QME2"/>
<dbReference type="Pfam" id="PF03591">
    <property type="entry name" value="AzlC"/>
    <property type="match status" value="1"/>
</dbReference>
<accession>A0A5C1QME2</accession>
<keyword evidence="4" id="KW-1003">Cell membrane</keyword>
<reference evidence="9 10" key="1">
    <citation type="submission" date="2019-02" db="EMBL/GenBank/DDBJ databases">
        <title>Complete Genome Sequence and Methylome Analysis of free living Spirochaetas.</title>
        <authorList>
            <person name="Fomenkov A."/>
            <person name="Dubinina G."/>
            <person name="Leshcheva N."/>
            <person name="Mikheeva N."/>
            <person name="Grabovich M."/>
            <person name="Vincze T."/>
            <person name="Roberts R.J."/>
        </authorList>
    </citation>
    <scope>NUCLEOTIDE SEQUENCE [LARGE SCALE GENOMIC DNA]</scope>
    <source>
        <strain evidence="9 10">K2</strain>
    </source>
</reference>
<protein>
    <submittedName>
        <fullName evidence="9">Branched-chain amino acid ABC transporter permease</fullName>
    </submittedName>
</protein>
<keyword evidence="6 8" id="KW-1133">Transmembrane helix</keyword>
<proteinExistence type="inferred from homology"/>
<feature type="transmembrane region" description="Helical" evidence="8">
    <location>
        <begin position="210"/>
        <end position="228"/>
    </location>
</feature>
<dbReference type="PANTHER" id="PTHR34979:SF1">
    <property type="entry name" value="INNER MEMBRANE PROTEIN YGAZ"/>
    <property type="match status" value="1"/>
</dbReference>
<evidence type="ECO:0000313" key="10">
    <source>
        <dbReference type="Proteomes" id="UP000324209"/>
    </source>
</evidence>
<comment type="subcellular location">
    <subcellularLocation>
        <location evidence="1">Cell membrane</location>
        <topology evidence="1">Multi-pass membrane protein</topology>
    </subcellularLocation>
</comment>
<feature type="transmembrane region" description="Helical" evidence="8">
    <location>
        <begin position="56"/>
        <end position="80"/>
    </location>
</feature>
<evidence type="ECO:0000256" key="7">
    <source>
        <dbReference type="ARBA" id="ARBA00023136"/>
    </source>
</evidence>
<evidence type="ECO:0000256" key="6">
    <source>
        <dbReference type="ARBA" id="ARBA00022989"/>
    </source>
</evidence>
<dbReference type="OrthoDB" id="3181706at2"/>
<keyword evidence="3" id="KW-0813">Transport</keyword>
<evidence type="ECO:0000256" key="4">
    <source>
        <dbReference type="ARBA" id="ARBA00022475"/>
    </source>
</evidence>
<evidence type="ECO:0000256" key="8">
    <source>
        <dbReference type="SAM" id="Phobius"/>
    </source>
</evidence>
<feature type="transmembrane region" description="Helical" evidence="8">
    <location>
        <begin position="186"/>
        <end position="204"/>
    </location>
</feature>
<evidence type="ECO:0000256" key="5">
    <source>
        <dbReference type="ARBA" id="ARBA00022692"/>
    </source>
</evidence>
<dbReference type="PANTHER" id="PTHR34979">
    <property type="entry name" value="INNER MEMBRANE PROTEIN YGAZ"/>
    <property type="match status" value="1"/>
</dbReference>
<dbReference type="InterPro" id="IPR011606">
    <property type="entry name" value="Brnchd-chn_aa_trnsp_permease"/>
</dbReference>
<keyword evidence="7 8" id="KW-0472">Membrane</keyword>
<dbReference type="GO" id="GO:0005886">
    <property type="term" value="C:plasma membrane"/>
    <property type="evidence" value="ECO:0007669"/>
    <property type="project" value="UniProtKB-SubCell"/>
</dbReference>
<gene>
    <name evidence="9" type="ORF">EXM22_10435</name>
</gene>
<organism evidence="9 10">
    <name type="scientific">Oceanispirochaeta crateris</name>
    <dbReference type="NCBI Taxonomy" id="2518645"/>
    <lineage>
        <taxon>Bacteria</taxon>
        <taxon>Pseudomonadati</taxon>
        <taxon>Spirochaetota</taxon>
        <taxon>Spirochaetia</taxon>
        <taxon>Spirochaetales</taxon>
        <taxon>Spirochaetaceae</taxon>
        <taxon>Oceanispirochaeta</taxon>
    </lineage>
</organism>
<keyword evidence="5 8" id="KW-0812">Transmembrane</keyword>
<comment type="similarity">
    <text evidence="2">Belongs to the AzlC family.</text>
</comment>
<evidence type="ECO:0000256" key="2">
    <source>
        <dbReference type="ARBA" id="ARBA00010735"/>
    </source>
</evidence>
<name>A0A5C1QME2_9SPIO</name>
<dbReference type="EMBL" id="CP036150">
    <property type="protein sequence ID" value="QEN08379.1"/>
    <property type="molecule type" value="Genomic_DNA"/>
</dbReference>
<evidence type="ECO:0000256" key="3">
    <source>
        <dbReference type="ARBA" id="ARBA00022448"/>
    </source>
</evidence>
<dbReference type="Proteomes" id="UP000324209">
    <property type="component" value="Chromosome"/>
</dbReference>
<keyword evidence="10" id="KW-1185">Reference proteome</keyword>
<evidence type="ECO:0000313" key="9">
    <source>
        <dbReference type="EMBL" id="QEN08379.1"/>
    </source>
</evidence>